<accession>L7F9Q6</accession>
<dbReference type="SUPFAM" id="SSF56801">
    <property type="entry name" value="Acetyl-CoA synthetase-like"/>
    <property type="match status" value="1"/>
</dbReference>
<keyword evidence="4" id="KW-1185">Reference proteome</keyword>
<protein>
    <submittedName>
        <fullName evidence="3">Linear gramicidin synthetase LgrC family protein</fullName>
    </submittedName>
</protein>
<comment type="caution">
    <text evidence="3">The sequence shown here is derived from an EMBL/GenBank/DDBJ whole genome shotgun (WGS) entry which is preliminary data.</text>
</comment>
<name>L7F9Q6_STRT8</name>
<dbReference type="Proteomes" id="UP000010931">
    <property type="component" value="Unassembled WGS sequence"/>
</dbReference>
<dbReference type="GO" id="GO:0043041">
    <property type="term" value="P:amino acid activation for nonribosomal peptide biosynthetic process"/>
    <property type="evidence" value="ECO:0007669"/>
    <property type="project" value="TreeGrafter"/>
</dbReference>
<dbReference type="InterPro" id="IPR025110">
    <property type="entry name" value="AMP-bd_C"/>
</dbReference>
<dbReference type="InterPro" id="IPR045851">
    <property type="entry name" value="AMP-bd_C_sf"/>
</dbReference>
<dbReference type="Gene3D" id="3.30.300.30">
    <property type="match status" value="1"/>
</dbReference>
<reference evidence="3 4" key="1">
    <citation type="journal article" date="2011" name="Plasmid">
        <title>Streptomyces turgidiscabies Car8 contains a modular pathogenicity island that shares virulence genes with other actinobacterial plant pathogens.</title>
        <authorList>
            <person name="Huguet-Tapia J.C."/>
            <person name="Badger J.H."/>
            <person name="Loria R."/>
            <person name="Pettis G.S."/>
        </authorList>
    </citation>
    <scope>NUCLEOTIDE SEQUENCE [LARGE SCALE GENOMIC DNA]</scope>
    <source>
        <strain evidence="3 4">Car8</strain>
    </source>
</reference>
<dbReference type="PANTHER" id="PTHR45527">
    <property type="entry name" value="NONRIBOSOMAL PEPTIDE SYNTHETASE"/>
    <property type="match status" value="1"/>
</dbReference>
<dbReference type="EMBL" id="AEJB01000266">
    <property type="protein sequence ID" value="ELP67781.1"/>
    <property type="molecule type" value="Genomic_DNA"/>
</dbReference>
<evidence type="ECO:0000259" key="2">
    <source>
        <dbReference type="Pfam" id="PF13193"/>
    </source>
</evidence>
<proteinExistence type="predicted"/>
<organism evidence="3 4">
    <name type="scientific">Streptomyces turgidiscabies (strain Car8)</name>
    <dbReference type="NCBI Taxonomy" id="698760"/>
    <lineage>
        <taxon>Bacteria</taxon>
        <taxon>Bacillati</taxon>
        <taxon>Actinomycetota</taxon>
        <taxon>Actinomycetes</taxon>
        <taxon>Kitasatosporales</taxon>
        <taxon>Streptomycetaceae</taxon>
        <taxon>Streptomyces</taxon>
    </lineage>
</organism>
<dbReference type="InterPro" id="IPR036736">
    <property type="entry name" value="ACP-like_sf"/>
</dbReference>
<dbReference type="Pfam" id="PF13193">
    <property type="entry name" value="AMP-binding_C"/>
    <property type="match status" value="1"/>
</dbReference>
<dbReference type="STRING" id="85558.T45_04510"/>
<feature type="compositionally biased region" description="Basic and acidic residues" evidence="1">
    <location>
        <begin position="238"/>
        <end position="248"/>
    </location>
</feature>
<dbReference type="GO" id="GO:0044550">
    <property type="term" value="P:secondary metabolite biosynthetic process"/>
    <property type="evidence" value="ECO:0007669"/>
    <property type="project" value="TreeGrafter"/>
</dbReference>
<gene>
    <name evidence="3" type="ORF">STRTUCAR8_09986</name>
</gene>
<evidence type="ECO:0000256" key="1">
    <source>
        <dbReference type="SAM" id="MobiDB-lite"/>
    </source>
</evidence>
<dbReference type="PATRIC" id="fig|698760.3.peg.3482"/>
<dbReference type="Gene3D" id="1.10.1200.10">
    <property type="entry name" value="ACP-like"/>
    <property type="match status" value="1"/>
</dbReference>
<dbReference type="GO" id="GO:0005737">
    <property type="term" value="C:cytoplasm"/>
    <property type="evidence" value="ECO:0007669"/>
    <property type="project" value="TreeGrafter"/>
</dbReference>
<dbReference type="GO" id="GO:0031177">
    <property type="term" value="F:phosphopantetheine binding"/>
    <property type="evidence" value="ECO:0007669"/>
    <property type="project" value="TreeGrafter"/>
</dbReference>
<evidence type="ECO:0000313" key="3">
    <source>
        <dbReference type="EMBL" id="ELP67781.1"/>
    </source>
</evidence>
<sequence length="268" mass="29004">MPTGDPLVLFTTLATDRRLFERFFGGGLPDRGHRTLRQRGDLGGLRPDDRLEHLGRIDSQVKIRDFRIELDEIRSVLLEDPDVRAAAVVVRRDDPDDAATARIDAYVVLSGGDPAAVRKRAAGILPDYMLPTAVTAMDTPPLTASGKLDMARLPAPTAPAAPAPGAEPVTAEDELTDRLRQIWDEVLGTPVGPDDDFLELGCDSQLPVRSPYRGCHARPGPAVVKGAGAVPPPHHPRHGQEPRCRDLSGPEALINEQGRRPTRSTPAM</sequence>
<evidence type="ECO:0000313" key="4">
    <source>
        <dbReference type="Proteomes" id="UP000010931"/>
    </source>
</evidence>
<feature type="region of interest" description="Disordered" evidence="1">
    <location>
        <begin position="225"/>
        <end position="268"/>
    </location>
</feature>
<feature type="domain" description="AMP-binding enzyme C-terminal" evidence="2">
    <location>
        <begin position="72"/>
        <end position="147"/>
    </location>
</feature>
<dbReference type="PANTHER" id="PTHR45527:SF1">
    <property type="entry name" value="FATTY ACID SYNTHASE"/>
    <property type="match status" value="1"/>
</dbReference>
<dbReference type="AlphaFoldDB" id="L7F9Q6"/>